<evidence type="ECO:0000313" key="2">
    <source>
        <dbReference type="Proteomes" id="UP000199561"/>
    </source>
</evidence>
<keyword evidence="2" id="KW-1185">Reference proteome</keyword>
<sequence length="48" mass="5444">MSVNINDKDHNQEKRLTPALYTLLEACLEKKTTNKNSCNILGTFTCND</sequence>
<reference evidence="1 2" key="1">
    <citation type="submission" date="2016-10" db="EMBL/GenBank/DDBJ databases">
        <authorList>
            <person name="de Groot N.N."/>
        </authorList>
    </citation>
    <scope>NUCLEOTIDE SEQUENCE [LARGE SCALE GENOMIC DNA]</scope>
    <source>
        <strain evidence="1 2">Nm146</strain>
    </source>
</reference>
<accession>A0A1I4PPR6</accession>
<dbReference type="EMBL" id="FOUF01000012">
    <property type="protein sequence ID" value="SFM29758.1"/>
    <property type="molecule type" value="Genomic_DNA"/>
</dbReference>
<gene>
    <name evidence="1" type="ORF">SAMN05421880_11225</name>
</gene>
<organism evidence="1 2">
    <name type="scientific">Nitrosomonas nitrosa</name>
    <dbReference type="NCBI Taxonomy" id="52442"/>
    <lineage>
        <taxon>Bacteria</taxon>
        <taxon>Pseudomonadati</taxon>
        <taxon>Pseudomonadota</taxon>
        <taxon>Betaproteobacteria</taxon>
        <taxon>Nitrosomonadales</taxon>
        <taxon>Nitrosomonadaceae</taxon>
        <taxon>Nitrosomonas</taxon>
    </lineage>
</organism>
<name>A0A1I4PPR6_9PROT</name>
<dbReference type="AlphaFoldDB" id="A0A1I4PPR6"/>
<dbReference type="Proteomes" id="UP000199561">
    <property type="component" value="Unassembled WGS sequence"/>
</dbReference>
<evidence type="ECO:0000313" key="1">
    <source>
        <dbReference type="EMBL" id="SFM29758.1"/>
    </source>
</evidence>
<proteinExistence type="predicted"/>
<protein>
    <submittedName>
        <fullName evidence="1">Uncharacterized protein</fullName>
    </submittedName>
</protein>